<dbReference type="RefSeq" id="WP_186733561.1">
    <property type="nucleotide sequence ID" value="NZ_JABWRJ020000004.1"/>
</dbReference>
<dbReference type="EMBL" id="JABWRJ010000016">
    <property type="protein sequence ID" value="MBC3446786.1"/>
    <property type="molecule type" value="Genomic_DNA"/>
</dbReference>
<protein>
    <submittedName>
        <fullName evidence="1">Uncharacterized protein</fullName>
    </submittedName>
</protein>
<dbReference type="AlphaFoldDB" id="A0A923G8R0"/>
<accession>A0A923G8R0</accession>
<gene>
    <name evidence="1" type="ORF">HU751_13455</name>
</gene>
<evidence type="ECO:0000313" key="1">
    <source>
        <dbReference type="EMBL" id="MBC3446786.1"/>
    </source>
</evidence>
<name>A0A923G8R0_9PSED</name>
<comment type="caution">
    <text evidence="1">The sequence shown here is derived from an EMBL/GenBank/DDBJ whole genome shotgun (WGS) entry which is preliminary data.</text>
</comment>
<reference evidence="1" key="1">
    <citation type="journal article" date="2020" name="Microorganisms">
        <title>Reliable Identification of Environmental Pseudomonas Isolates Using the rpoD Gene.</title>
        <authorList>
            <consortium name="The Broad Institute Genome Sequencing Platform"/>
            <person name="Girard L."/>
            <person name="Lood C."/>
            <person name="Rokni-Zadeh H."/>
            <person name="van Noort V."/>
            <person name="Lavigne R."/>
            <person name="De Mot R."/>
        </authorList>
    </citation>
    <scope>NUCLEOTIDE SEQUENCE</scope>
    <source>
        <strain evidence="1">BW13M1</strain>
    </source>
</reference>
<reference evidence="1" key="2">
    <citation type="submission" date="2020-07" db="EMBL/GenBank/DDBJ databases">
        <authorList>
            <person name="Lood C."/>
            <person name="Girard L."/>
        </authorList>
    </citation>
    <scope>NUCLEOTIDE SEQUENCE</scope>
    <source>
        <strain evidence="1">BW13M1</strain>
    </source>
</reference>
<proteinExistence type="predicted"/>
<organism evidence="1">
    <name type="scientific">Pseudomonas peradeniyensis</name>
    <dbReference type="NCBI Taxonomy" id="2745488"/>
    <lineage>
        <taxon>Bacteria</taxon>
        <taxon>Pseudomonadati</taxon>
        <taxon>Pseudomonadota</taxon>
        <taxon>Gammaproteobacteria</taxon>
        <taxon>Pseudomonadales</taxon>
        <taxon>Pseudomonadaceae</taxon>
        <taxon>Pseudomonas</taxon>
    </lineage>
</organism>
<sequence length="124" mass="13955">MNEKFEEGKAWRQSLKAGDGVVITERDIARRKSITTVERVTATQVIVSDRSRRFNKQYGREVGTTYGATITPVTSEARARILADKNRSEFSTLTYRADRLSDEEISAMLDAVKALRASKEQEAP</sequence>